<proteinExistence type="predicted"/>
<name>A0ABR0P164_GOSAR</name>
<protein>
    <recommendedName>
        <fullName evidence="3">UBN2 domain-containing protein</fullName>
    </recommendedName>
</protein>
<comment type="caution">
    <text evidence="1">The sequence shown here is derived from an EMBL/GenBank/DDBJ whole genome shotgun (WGS) entry which is preliminary data.</text>
</comment>
<dbReference type="EMBL" id="JARKNE010000008">
    <property type="protein sequence ID" value="KAK5811915.1"/>
    <property type="molecule type" value="Genomic_DNA"/>
</dbReference>
<dbReference type="PANTHER" id="PTHR35317:SF23">
    <property type="entry name" value="OS04G0629600 PROTEIN"/>
    <property type="match status" value="1"/>
</dbReference>
<gene>
    <name evidence="1" type="ORF">PVK06_027300</name>
</gene>
<evidence type="ECO:0000313" key="2">
    <source>
        <dbReference type="Proteomes" id="UP001358586"/>
    </source>
</evidence>
<accession>A0ABR0P164</accession>
<organism evidence="1 2">
    <name type="scientific">Gossypium arboreum</name>
    <name type="common">Tree cotton</name>
    <name type="synonym">Gossypium nanking</name>
    <dbReference type="NCBI Taxonomy" id="29729"/>
    <lineage>
        <taxon>Eukaryota</taxon>
        <taxon>Viridiplantae</taxon>
        <taxon>Streptophyta</taxon>
        <taxon>Embryophyta</taxon>
        <taxon>Tracheophyta</taxon>
        <taxon>Spermatophyta</taxon>
        <taxon>Magnoliopsida</taxon>
        <taxon>eudicotyledons</taxon>
        <taxon>Gunneridae</taxon>
        <taxon>Pentapetalae</taxon>
        <taxon>rosids</taxon>
        <taxon>malvids</taxon>
        <taxon>Malvales</taxon>
        <taxon>Malvaceae</taxon>
        <taxon>Malvoideae</taxon>
        <taxon>Gossypium</taxon>
    </lineage>
</organism>
<dbReference type="Pfam" id="PF14223">
    <property type="entry name" value="Retrotran_gag_2"/>
    <property type="match status" value="1"/>
</dbReference>
<reference evidence="1 2" key="1">
    <citation type="submission" date="2023-03" db="EMBL/GenBank/DDBJ databases">
        <title>WGS of Gossypium arboreum.</title>
        <authorList>
            <person name="Yu D."/>
        </authorList>
    </citation>
    <scope>NUCLEOTIDE SEQUENCE [LARGE SCALE GENOMIC DNA]</scope>
    <source>
        <tissue evidence="1">Leaf</tissue>
    </source>
</reference>
<sequence>MAFVVWDTIIDGLSIPLKQEGEPLVPKSKKEWNKKDMRSVQLNMKPKDDIKTFSNRFTIIINGLKSYDKIYPNEDVVRKMLRKLPKSWEAKVTSIKEAKKETLTLDELIDFLLTHEMRLNEGIE</sequence>
<evidence type="ECO:0000313" key="1">
    <source>
        <dbReference type="EMBL" id="KAK5811915.1"/>
    </source>
</evidence>
<keyword evidence="2" id="KW-1185">Reference proteome</keyword>
<evidence type="ECO:0008006" key="3">
    <source>
        <dbReference type="Google" id="ProtNLM"/>
    </source>
</evidence>
<dbReference type="Proteomes" id="UP001358586">
    <property type="component" value="Chromosome 8"/>
</dbReference>
<dbReference type="PANTHER" id="PTHR35317">
    <property type="entry name" value="OS04G0629600 PROTEIN"/>
    <property type="match status" value="1"/>
</dbReference>